<keyword evidence="4 11" id="KW-0808">Transferase</keyword>
<evidence type="ECO:0000256" key="6">
    <source>
        <dbReference type="ARBA" id="ARBA00022741"/>
    </source>
</evidence>
<evidence type="ECO:0000256" key="2">
    <source>
        <dbReference type="ARBA" id="ARBA00012980"/>
    </source>
</evidence>
<evidence type="ECO:0000256" key="8">
    <source>
        <dbReference type="ARBA" id="ARBA00022840"/>
    </source>
</evidence>
<dbReference type="SUPFAM" id="SSF52540">
    <property type="entry name" value="P-loop containing nucleoside triphosphate hydrolases"/>
    <property type="match status" value="1"/>
</dbReference>
<comment type="similarity">
    <text evidence="1 11">Belongs to the thymidylate kinase family.</text>
</comment>
<dbReference type="InterPro" id="IPR018095">
    <property type="entry name" value="Thymidylate_kin_CS"/>
</dbReference>
<protein>
    <recommendedName>
        <fullName evidence="3 11">Thymidylate kinase</fullName>
        <ecNumber evidence="2 11">2.7.4.9</ecNumber>
    </recommendedName>
    <alternativeName>
        <fullName evidence="11">dTMP kinase</fullName>
    </alternativeName>
</protein>
<dbReference type="PANTHER" id="PTHR10344">
    <property type="entry name" value="THYMIDYLATE KINASE"/>
    <property type="match status" value="1"/>
</dbReference>
<dbReference type="STRING" id="1462526.BN990_00051"/>
<dbReference type="GO" id="GO:0006235">
    <property type="term" value="P:dTTP biosynthetic process"/>
    <property type="evidence" value="ECO:0007669"/>
    <property type="project" value="UniProtKB-UniRule"/>
</dbReference>
<keyword evidence="7 11" id="KW-0418">Kinase</keyword>
<evidence type="ECO:0000256" key="10">
    <source>
        <dbReference type="ARBA" id="ARBA00057735"/>
    </source>
</evidence>
<dbReference type="Pfam" id="PF02223">
    <property type="entry name" value="Thymidylate_kin"/>
    <property type="match status" value="1"/>
</dbReference>
<proteinExistence type="inferred from homology"/>
<dbReference type="GO" id="GO:0005524">
    <property type="term" value="F:ATP binding"/>
    <property type="evidence" value="ECO:0007669"/>
    <property type="project" value="UniProtKB-UniRule"/>
</dbReference>
<dbReference type="HAMAP" id="MF_00165">
    <property type="entry name" value="Thymidylate_kinase"/>
    <property type="match status" value="1"/>
</dbReference>
<dbReference type="Proteomes" id="UP000028875">
    <property type="component" value="Unassembled WGS sequence"/>
</dbReference>
<dbReference type="InterPro" id="IPR027417">
    <property type="entry name" value="P-loop_NTPase"/>
</dbReference>
<organism evidence="13 14">
    <name type="scientific">Virgibacillus massiliensis</name>
    <dbReference type="NCBI Taxonomy" id="1462526"/>
    <lineage>
        <taxon>Bacteria</taxon>
        <taxon>Bacillati</taxon>
        <taxon>Bacillota</taxon>
        <taxon>Bacilli</taxon>
        <taxon>Bacillales</taxon>
        <taxon>Bacillaceae</taxon>
        <taxon>Virgibacillus</taxon>
    </lineage>
</organism>
<accession>A0A024Q6D1</accession>
<reference evidence="14" key="2">
    <citation type="submission" date="2014-05" db="EMBL/GenBank/DDBJ databases">
        <title>Draft genome sequence of Virgibacillus massiliensis Vm-5.</title>
        <authorList>
            <person name="Khelaifia S."/>
            <person name="Croce O."/>
            <person name="Lagier J.C."/>
            <person name="Raoult D."/>
        </authorList>
    </citation>
    <scope>NUCLEOTIDE SEQUENCE [LARGE SCALE GENOMIC DNA]</scope>
    <source>
        <strain evidence="14">Vm-5</strain>
    </source>
</reference>
<dbReference type="InterPro" id="IPR039430">
    <property type="entry name" value="Thymidylate_kin-like_dom"/>
</dbReference>
<keyword evidence="6 11" id="KW-0547">Nucleotide-binding</keyword>
<evidence type="ECO:0000313" key="14">
    <source>
        <dbReference type="Proteomes" id="UP000028875"/>
    </source>
</evidence>
<dbReference type="EMBL" id="CCDP010000001">
    <property type="protein sequence ID" value="CDQ37795.1"/>
    <property type="molecule type" value="Genomic_DNA"/>
</dbReference>
<comment type="function">
    <text evidence="10 11">Phosphorylation of dTMP to form dTDP in both de novo and salvage pathways of dTTP synthesis.</text>
</comment>
<evidence type="ECO:0000256" key="4">
    <source>
        <dbReference type="ARBA" id="ARBA00022679"/>
    </source>
</evidence>
<dbReference type="EC" id="2.7.4.9" evidence="2 11"/>
<dbReference type="PROSITE" id="PS01331">
    <property type="entry name" value="THYMIDYLATE_KINASE"/>
    <property type="match status" value="1"/>
</dbReference>
<dbReference type="GO" id="GO:0006227">
    <property type="term" value="P:dUDP biosynthetic process"/>
    <property type="evidence" value="ECO:0007669"/>
    <property type="project" value="TreeGrafter"/>
</dbReference>
<dbReference type="CDD" id="cd01672">
    <property type="entry name" value="TMPK"/>
    <property type="match status" value="1"/>
</dbReference>
<comment type="catalytic activity">
    <reaction evidence="9 11">
        <text>dTMP + ATP = dTDP + ADP</text>
        <dbReference type="Rhea" id="RHEA:13517"/>
        <dbReference type="ChEBI" id="CHEBI:30616"/>
        <dbReference type="ChEBI" id="CHEBI:58369"/>
        <dbReference type="ChEBI" id="CHEBI:63528"/>
        <dbReference type="ChEBI" id="CHEBI:456216"/>
        <dbReference type="EC" id="2.7.4.9"/>
    </reaction>
</comment>
<dbReference type="GO" id="GO:0005829">
    <property type="term" value="C:cytosol"/>
    <property type="evidence" value="ECO:0007669"/>
    <property type="project" value="TreeGrafter"/>
</dbReference>
<dbReference type="OrthoDB" id="9774907at2"/>
<dbReference type="Gene3D" id="3.40.50.300">
    <property type="entry name" value="P-loop containing nucleotide triphosphate hydrolases"/>
    <property type="match status" value="1"/>
</dbReference>
<dbReference type="InterPro" id="IPR018094">
    <property type="entry name" value="Thymidylate_kinase"/>
</dbReference>
<dbReference type="FunFam" id="3.40.50.300:FF:000225">
    <property type="entry name" value="Thymidylate kinase"/>
    <property type="match status" value="1"/>
</dbReference>
<evidence type="ECO:0000256" key="5">
    <source>
        <dbReference type="ARBA" id="ARBA00022727"/>
    </source>
</evidence>
<evidence type="ECO:0000313" key="13">
    <source>
        <dbReference type="EMBL" id="CDQ37795.1"/>
    </source>
</evidence>
<comment type="caution">
    <text evidence="13">The sequence shown here is derived from an EMBL/GenBank/DDBJ whole genome shotgun (WGS) entry which is preliminary data.</text>
</comment>
<dbReference type="NCBIfam" id="TIGR00041">
    <property type="entry name" value="DTMP_kinase"/>
    <property type="match status" value="1"/>
</dbReference>
<keyword evidence="8 11" id="KW-0067">ATP-binding</keyword>
<sequence>MRGLFITFEGGEGAGKTSIHHALSQRLSNEGYDVLATREPGGIKIAEKIRNIILDPLHTEMEEHTEALLYAAARSQHFFEKVLPALNQGKIVLCDRFIDSSLVYQGYARGLGMDEVLKINQFAIGDCMPDRTLFFDIEPKKGLERIAANKNREQNRLDLENLEFHEHVYDAYHILAERFPNRFQFINADQPMEDVEEEALRHILSLFKENKKI</sequence>
<evidence type="ECO:0000256" key="7">
    <source>
        <dbReference type="ARBA" id="ARBA00022777"/>
    </source>
</evidence>
<dbReference type="PANTHER" id="PTHR10344:SF4">
    <property type="entry name" value="UMP-CMP KINASE 2, MITOCHONDRIAL"/>
    <property type="match status" value="1"/>
</dbReference>
<name>A0A024Q6D1_9BACI</name>
<dbReference type="eggNOG" id="COG0125">
    <property type="taxonomic scope" value="Bacteria"/>
</dbReference>
<evidence type="ECO:0000256" key="3">
    <source>
        <dbReference type="ARBA" id="ARBA00017144"/>
    </source>
</evidence>
<evidence type="ECO:0000259" key="12">
    <source>
        <dbReference type="Pfam" id="PF02223"/>
    </source>
</evidence>
<evidence type="ECO:0000256" key="9">
    <source>
        <dbReference type="ARBA" id="ARBA00048743"/>
    </source>
</evidence>
<dbReference type="RefSeq" id="WP_038241565.1">
    <property type="nucleotide sequence ID" value="NZ_BNER01000001.1"/>
</dbReference>
<dbReference type="GO" id="GO:0004798">
    <property type="term" value="F:dTMP kinase activity"/>
    <property type="evidence" value="ECO:0007669"/>
    <property type="project" value="UniProtKB-UniRule"/>
</dbReference>
<evidence type="ECO:0000256" key="11">
    <source>
        <dbReference type="HAMAP-Rule" id="MF_00165"/>
    </source>
</evidence>
<reference evidence="13 14" key="1">
    <citation type="submission" date="2014-03" db="EMBL/GenBank/DDBJ databases">
        <authorList>
            <person name="Urmite Genomes U."/>
        </authorList>
    </citation>
    <scope>NUCLEOTIDE SEQUENCE [LARGE SCALE GENOMIC DNA]</scope>
    <source>
        <strain evidence="13 14">Vm-5</strain>
    </source>
</reference>
<dbReference type="AlphaFoldDB" id="A0A024Q6D1"/>
<feature type="domain" description="Thymidylate kinase-like" evidence="12">
    <location>
        <begin position="8"/>
        <end position="198"/>
    </location>
</feature>
<keyword evidence="14" id="KW-1185">Reference proteome</keyword>
<gene>
    <name evidence="11 13" type="primary">tmk</name>
    <name evidence="13" type="ORF">BN990_00051</name>
</gene>
<dbReference type="GO" id="GO:0006233">
    <property type="term" value="P:dTDP biosynthetic process"/>
    <property type="evidence" value="ECO:0007669"/>
    <property type="project" value="InterPro"/>
</dbReference>
<feature type="binding site" evidence="11">
    <location>
        <begin position="10"/>
        <end position="17"/>
    </location>
    <ligand>
        <name>ATP</name>
        <dbReference type="ChEBI" id="CHEBI:30616"/>
    </ligand>
</feature>
<evidence type="ECO:0000256" key="1">
    <source>
        <dbReference type="ARBA" id="ARBA00009776"/>
    </source>
</evidence>
<keyword evidence="5 11" id="KW-0545">Nucleotide biosynthesis</keyword>